<reference evidence="2 3" key="1">
    <citation type="submission" date="2013-12" db="EMBL/GenBank/DDBJ databases">
        <title>NBRP : Genome information of microbial organism related human and environment.</title>
        <authorList>
            <person name="Hattori M."/>
            <person name="Oshima K."/>
            <person name="Inaba H."/>
            <person name="Suda W."/>
            <person name="Sakamoto M."/>
            <person name="Iino T."/>
            <person name="Kitahara M."/>
            <person name="Oshida Y."/>
            <person name="Iida T."/>
            <person name="Kudo T."/>
            <person name="Itoh T."/>
            <person name="Ahmed I."/>
            <person name="Ohkuma M."/>
        </authorList>
    </citation>
    <scope>NUCLEOTIDE SEQUENCE [LARGE SCALE GENOMIC DNA]</scope>
    <source>
        <strain evidence="2 3">JCM 21738</strain>
    </source>
</reference>
<feature type="compositionally biased region" description="Basic and acidic residues" evidence="1">
    <location>
        <begin position="37"/>
        <end position="55"/>
    </location>
</feature>
<name>W4RS08_9BACI</name>
<feature type="compositionally biased region" description="Polar residues" evidence="1">
    <location>
        <begin position="1"/>
        <end position="36"/>
    </location>
</feature>
<organism evidence="2 3">
    <name type="scientific">Mesobacillus boroniphilus JCM 21738</name>
    <dbReference type="NCBI Taxonomy" id="1294265"/>
    <lineage>
        <taxon>Bacteria</taxon>
        <taxon>Bacillati</taxon>
        <taxon>Bacillota</taxon>
        <taxon>Bacilli</taxon>
        <taxon>Bacillales</taxon>
        <taxon>Bacillaceae</taxon>
        <taxon>Mesobacillus</taxon>
    </lineage>
</organism>
<evidence type="ECO:0000313" key="3">
    <source>
        <dbReference type="Proteomes" id="UP000018949"/>
    </source>
</evidence>
<protein>
    <submittedName>
        <fullName evidence="2">Uncharacterized protein</fullName>
    </submittedName>
</protein>
<feature type="region of interest" description="Disordered" evidence="1">
    <location>
        <begin position="1"/>
        <end position="58"/>
    </location>
</feature>
<gene>
    <name evidence="2" type="ORF">JCM21738_3571</name>
</gene>
<proteinExistence type="predicted"/>
<sequence>MTSKPTEQTPAESTDQPADSAGGDTQKNTPADSKQQPADKTDPNKADTSKQKDGTLDFNRLTVNTVRIKEGMRGADGNESENIISQ</sequence>
<accession>W4RS08</accession>
<evidence type="ECO:0000313" key="2">
    <source>
        <dbReference type="EMBL" id="GAE46653.1"/>
    </source>
</evidence>
<evidence type="ECO:0000256" key="1">
    <source>
        <dbReference type="SAM" id="MobiDB-lite"/>
    </source>
</evidence>
<dbReference type="AlphaFoldDB" id="W4RS08"/>
<dbReference type="Proteomes" id="UP000018949">
    <property type="component" value="Unassembled WGS sequence"/>
</dbReference>
<dbReference type="EMBL" id="BAUW01000050">
    <property type="protein sequence ID" value="GAE46653.1"/>
    <property type="molecule type" value="Genomic_DNA"/>
</dbReference>
<comment type="caution">
    <text evidence="2">The sequence shown here is derived from an EMBL/GenBank/DDBJ whole genome shotgun (WGS) entry which is preliminary data.</text>
</comment>
<keyword evidence="3" id="KW-1185">Reference proteome</keyword>